<dbReference type="CDD" id="cd16393">
    <property type="entry name" value="SPO0J_N"/>
    <property type="match status" value="1"/>
</dbReference>
<organism evidence="7 8">
    <name type="scientific">Alkanindiges hydrocarboniclasticus</name>
    <dbReference type="NCBI Taxonomy" id="1907941"/>
    <lineage>
        <taxon>Bacteria</taxon>
        <taxon>Pseudomonadati</taxon>
        <taxon>Pseudomonadota</taxon>
        <taxon>Gammaproteobacteria</taxon>
        <taxon>Moraxellales</taxon>
        <taxon>Moraxellaceae</taxon>
        <taxon>Alkanindiges</taxon>
    </lineage>
</organism>
<dbReference type="STRING" id="1907941.BKE30_10820"/>
<feature type="domain" description="ParB-like N-terminal" evidence="6">
    <location>
        <begin position="43"/>
        <end position="136"/>
    </location>
</feature>
<dbReference type="AlphaFoldDB" id="A0A1S8CSJ4"/>
<dbReference type="SUPFAM" id="SSF109709">
    <property type="entry name" value="KorB DNA-binding domain-like"/>
    <property type="match status" value="1"/>
</dbReference>
<evidence type="ECO:0000256" key="2">
    <source>
        <dbReference type="ARBA" id="ARBA00022372"/>
    </source>
</evidence>
<protein>
    <recommendedName>
        <fullName evidence="2">Probable chromosome-partitioning protein ParB</fullName>
    </recommendedName>
</protein>
<keyword evidence="8" id="KW-1185">Reference proteome</keyword>
<dbReference type="PANTHER" id="PTHR33375:SF1">
    <property type="entry name" value="CHROMOSOME-PARTITIONING PROTEIN PARB-RELATED"/>
    <property type="match status" value="1"/>
</dbReference>
<dbReference type="EMBL" id="MLCN01000028">
    <property type="protein sequence ID" value="ONG38962.1"/>
    <property type="molecule type" value="Genomic_DNA"/>
</dbReference>
<dbReference type="GO" id="GO:0005694">
    <property type="term" value="C:chromosome"/>
    <property type="evidence" value="ECO:0007669"/>
    <property type="project" value="TreeGrafter"/>
</dbReference>
<dbReference type="SUPFAM" id="SSF110849">
    <property type="entry name" value="ParB/Sulfiredoxin"/>
    <property type="match status" value="1"/>
</dbReference>
<dbReference type="Gene3D" id="3.90.1530.30">
    <property type="match status" value="1"/>
</dbReference>
<dbReference type="Pfam" id="PF02195">
    <property type="entry name" value="ParB_N"/>
    <property type="match status" value="1"/>
</dbReference>
<evidence type="ECO:0000256" key="1">
    <source>
        <dbReference type="ARBA" id="ARBA00006295"/>
    </source>
</evidence>
<evidence type="ECO:0000256" key="5">
    <source>
        <dbReference type="ARBA" id="ARBA00025472"/>
    </source>
</evidence>
<dbReference type="Gene3D" id="1.10.10.2830">
    <property type="match status" value="1"/>
</dbReference>
<dbReference type="GO" id="GO:0045881">
    <property type="term" value="P:positive regulation of sporulation resulting in formation of a cellular spore"/>
    <property type="evidence" value="ECO:0007669"/>
    <property type="project" value="TreeGrafter"/>
</dbReference>
<dbReference type="InterPro" id="IPR057240">
    <property type="entry name" value="ParB_dimer_C"/>
</dbReference>
<dbReference type="Proteomes" id="UP000192132">
    <property type="component" value="Unassembled WGS sequence"/>
</dbReference>
<dbReference type="SMART" id="SM00470">
    <property type="entry name" value="ParB"/>
    <property type="match status" value="1"/>
</dbReference>
<accession>A0A1S8CSJ4</accession>
<keyword evidence="3" id="KW-0159">Chromosome partition</keyword>
<dbReference type="RefSeq" id="WP_076878613.1">
    <property type="nucleotide sequence ID" value="NZ_MLCN01000028.1"/>
</dbReference>
<dbReference type="InterPro" id="IPR004437">
    <property type="entry name" value="ParB/RepB/Spo0J"/>
</dbReference>
<dbReference type="InterPro" id="IPR050336">
    <property type="entry name" value="Chromosome_partition/occlusion"/>
</dbReference>
<comment type="similarity">
    <text evidence="1">Belongs to the ParB family.</text>
</comment>
<comment type="function">
    <text evidence="5">Involved in chromosome partition. Localize to both poles of the predivisional cell following completion of DNA replication. Binds to the DNA origin of replication.</text>
</comment>
<evidence type="ECO:0000256" key="4">
    <source>
        <dbReference type="ARBA" id="ARBA00023125"/>
    </source>
</evidence>
<dbReference type="GO" id="GO:0003677">
    <property type="term" value="F:DNA binding"/>
    <property type="evidence" value="ECO:0007669"/>
    <property type="project" value="UniProtKB-KW"/>
</dbReference>
<keyword evidence="4" id="KW-0238">DNA-binding</keyword>
<evidence type="ECO:0000256" key="3">
    <source>
        <dbReference type="ARBA" id="ARBA00022829"/>
    </source>
</evidence>
<dbReference type="FunFam" id="3.90.1530.30:FF:000001">
    <property type="entry name" value="Chromosome partitioning protein ParB"/>
    <property type="match status" value="1"/>
</dbReference>
<sequence length="300" mass="33446">MTKKRGLAQGRGLDALLGSIRQVTQDVENSTAGMNSAEQGQLQHIDVGQLQRGVYQPRREIANEQLTELSDSIKKHGIMQPIVVRRLGEQSKVPFEIIAGERRWRAAKLAGLTHIPALVRDIPDELAIALALIENIQREDLNPMEQAVALQRFHDEFGMSHQEIADTVGKARATVSNLLRLISLHDDVKTMLDHGDIDMGHARALLSLKSKDQIVVAKTIVEKVLSVRQTEQLIRDLLNPPVAKPKARASSDIEQLTRRLSERFGAHVEIDHNNKGKGKMVIRYHSLDELEGILAVIDPQ</sequence>
<dbReference type="Pfam" id="PF23552">
    <property type="entry name" value="ParB_C"/>
    <property type="match status" value="1"/>
</dbReference>
<gene>
    <name evidence="7" type="ORF">BKE30_10820</name>
</gene>
<dbReference type="OrthoDB" id="9802051at2"/>
<dbReference type="FunFam" id="1.10.10.2830:FF:000001">
    <property type="entry name" value="Chromosome partitioning protein ParB"/>
    <property type="match status" value="1"/>
</dbReference>
<name>A0A1S8CSJ4_9GAMM</name>
<reference evidence="7 8" key="1">
    <citation type="submission" date="2016-10" db="EMBL/GenBank/DDBJ databases">
        <title>Draft Genome sequence of Alkanindiges sp. strain H1.</title>
        <authorList>
            <person name="Subhash Y."/>
            <person name="Lee S."/>
        </authorList>
    </citation>
    <scope>NUCLEOTIDE SEQUENCE [LARGE SCALE GENOMIC DNA]</scope>
    <source>
        <strain evidence="7 8">H1</strain>
    </source>
</reference>
<evidence type="ECO:0000313" key="8">
    <source>
        <dbReference type="Proteomes" id="UP000192132"/>
    </source>
</evidence>
<dbReference type="InterPro" id="IPR041468">
    <property type="entry name" value="HTH_ParB/Spo0J"/>
</dbReference>
<evidence type="ECO:0000259" key="6">
    <source>
        <dbReference type="SMART" id="SM00470"/>
    </source>
</evidence>
<dbReference type="PANTHER" id="PTHR33375">
    <property type="entry name" value="CHROMOSOME-PARTITIONING PROTEIN PARB-RELATED"/>
    <property type="match status" value="1"/>
</dbReference>
<dbReference type="Pfam" id="PF17762">
    <property type="entry name" value="HTH_ParB"/>
    <property type="match status" value="1"/>
</dbReference>
<dbReference type="InterPro" id="IPR036086">
    <property type="entry name" value="ParB/Sulfiredoxin_sf"/>
</dbReference>
<dbReference type="InterPro" id="IPR003115">
    <property type="entry name" value="ParB_N"/>
</dbReference>
<proteinExistence type="inferred from homology"/>
<dbReference type="GO" id="GO:0007059">
    <property type="term" value="P:chromosome segregation"/>
    <property type="evidence" value="ECO:0007669"/>
    <property type="project" value="UniProtKB-KW"/>
</dbReference>
<dbReference type="NCBIfam" id="TIGR00180">
    <property type="entry name" value="parB_part"/>
    <property type="match status" value="1"/>
</dbReference>
<evidence type="ECO:0000313" key="7">
    <source>
        <dbReference type="EMBL" id="ONG38962.1"/>
    </source>
</evidence>
<comment type="caution">
    <text evidence="7">The sequence shown here is derived from an EMBL/GenBank/DDBJ whole genome shotgun (WGS) entry which is preliminary data.</text>
</comment>